<keyword evidence="1 2" id="KW-0597">Phosphoprotein</keyword>
<dbReference type="SMART" id="SM00448">
    <property type="entry name" value="REC"/>
    <property type="match status" value="1"/>
</dbReference>
<protein>
    <submittedName>
        <fullName evidence="4">Two-component system response regulator (Stage 0 sporulation protein F)</fullName>
    </submittedName>
</protein>
<gene>
    <name evidence="4" type="ORF">HNR36_002404</name>
</gene>
<feature type="modified residue" description="4-aspartylphosphate" evidence="2">
    <location>
        <position position="52"/>
    </location>
</feature>
<evidence type="ECO:0000256" key="2">
    <source>
        <dbReference type="PROSITE-ProRule" id="PRU00169"/>
    </source>
</evidence>
<dbReference type="RefSeq" id="WP_168412684.1">
    <property type="nucleotide sequence ID" value="NZ_JAAXPW010000033.1"/>
</dbReference>
<evidence type="ECO:0000256" key="1">
    <source>
        <dbReference type="ARBA" id="ARBA00022553"/>
    </source>
</evidence>
<dbReference type="Pfam" id="PF00072">
    <property type="entry name" value="Response_reg"/>
    <property type="match status" value="1"/>
</dbReference>
<dbReference type="InterPro" id="IPR011006">
    <property type="entry name" value="CheY-like_superfamily"/>
</dbReference>
<evidence type="ECO:0000259" key="3">
    <source>
        <dbReference type="PROSITE" id="PS50110"/>
    </source>
</evidence>
<dbReference type="GO" id="GO:0000160">
    <property type="term" value="P:phosphorelay signal transduction system"/>
    <property type="evidence" value="ECO:0007669"/>
    <property type="project" value="InterPro"/>
</dbReference>
<reference evidence="4 5" key="1">
    <citation type="submission" date="2020-08" db="EMBL/GenBank/DDBJ databases">
        <title>Genomic Encyclopedia of Type Strains, Phase IV (KMG-IV): sequencing the most valuable type-strain genomes for metagenomic binning, comparative biology and taxonomic classification.</title>
        <authorList>
            <person name="Goeker M."/>
        </authorList>
    </citation>
    <scope>NUCLEOTIDE SEQUENCE [LARGE SCALE GENOMIC DNA]</scope>
    <source>
        <strain evidence="4 5">DSM 10633</strain>
    </source>
</reference>
<name>A0A840PNK9_URETH</name>
<dbReference type="AlphaFoldDB" id="A0A840PNK9"/>
<dbReference type="PANTHER" id="PTHR44591">
    <property type="entry name" value="STRESS RESPONSE REGULATOR PROTEIN 1"/>
    <property type="match status" value="1"/>
</dbReference>
<evidence type="ECO:0000313" key="5">
    <source>
        <dbReference type="Proteomes" id="UP000557217"/>
    </source>
</evidence>
<dbReference type="Gene3D" id="3.40.50.2300">
    <property type="match status" value="1"/>
</dbReference>
<dbReference type="PANTHER" id="PTHR44591:SF3">
    <property type="entry name" value="RESPONSE REGULATORY DOMAIN-CONTAINING PROTEIN"/>
    <property type="match status" value="1"/>
</dbReference>
<sequence length="125" mass="14470">MKKILIVDDQRGIRMLLDEIFKREGVKTYLASNGPEALQLIENSRMDGVLLDMKLPGIDGKEILRKIKTLYPEMPVFIMSAYEEAEMVKQANCYGADYYFTKPFNIFELKDAVIKMINRKKVLSE</sequence>
<dbReference type="InterPro" id="IPR050595">
    <property type="entry name" value="Bact_response_regulator"/>
</dbReference>
<dbReference type="PROSITE" id="PS50110">
    <property type="entry name" value="RESPONSE_REGULATORY"/>
    <property type="match status" value="1"/>
</dbReference>
<evidence type="ECO:0000313" key="4">
    <source>
        <dbReference type="EMBL" id="MBB5150005.1"/>
    </source>
</evidence>
<dbReference type="EMBL" id="JACHGZ010000034">
    <property type="protein sequence ID" value="MBB5150005.1"/>
    <property type="molecule type" value="Genomic_DNA"/>
</dbReference>
<comment type="caution">
    <text evidence="4">The sequence shown here is derived from an EMBL/GenBank/DDBJ whole genome shotgun (WGS) entry which is preliminary data.</text>
</comment>
<organism evidence="4 5">
    <name type="scientific">Ureibacillus thermosphaericus</name>
    <dbReference type="NCBI Taxonomy" id="51173"/>
    <lineage>
        <taxon>Bacteria</taxon>
        <taxon>Bacillati</taxon>
        <taxon>Bacillota</taxon>
        <taxon>Bacilli</taxon>
        <taxon>Bacillales</taxon>
        <taxon>Caryophanaceae</taxon>
        <taxon>Ureibacillus</taxon>
    </lineage>
</organism>
<accession>A0A840PNK9</accession>
<feature type="domain" description="Response regulatory" evidence="3">
    <location>
        <begin position="3"/>
        <end position="117"/>
    </location>
</feature>
<proteinExistence type="predicted"/>
<dbReference type="InterPro" id="IPR001789">
    <property type="entry name" value="Sig_transdc_resp-reg_receiver"/>
</dbReference>
<dbReference type="SUPFAM" id="SSF52172">
    <property type="entry name" value="CheY-like"/>
    <property type="match status" value="1"/>
</dbReference>
<keyword evidence="5" id="KW-1185">Reference proteome</keyword>
<dbReference type="Proteomes" id="UP000557217">
    <property type="component" value="Unassembled WGS sequence"/>
</dbReference>